<feature type="region of interest" description="Disordered" evidence="1">
    <location>
        <begin position="79"/>
        <end position="112"/>
    </location>
</feature>
<evidence type="ECO:0000313" key="3">
    <source>
        <dbReference type="Proteomes" id="UP000585474"/>
    </source>
</evidence>
<gene>
    <name evidence="2" type="ORF">Acr_01g0006330</name>
</gene>
<evidence type="ECO:0000313" key="2">
    <source>
        <dbReference type="EMBL" id="GFY80824.1"/>
    </source>
</evidence>
<feature type="compositionally biased region" description="Basic and acidic residues" evidence="1">
    <location>
        <begin position="93"/>
        <end position="112"/>
    </location>
</feature>
<protein>
    <submittedName>
        <fullName evidence="2">Uncharacterized protein</fullName>
    </submittedName>
</protein>
<dbReference type="EMBL" id="BJWL01000001">
    <property type="protein sequence ID" value="GFY80824.1"/>
    <property type="molecule type" value="Genomic_DNA"/>
</dbReference>
<proteinExistence type="predicted"/>
<sequence>MPRRGRTKLLAEAQRATVGHSRQKQGQSFPTGGKTSRESSGRYEINPPREIGGQDPQVRTDGTTSIEVEMYARLEEDVNQAEKAAGTSSQGERLCKQRKEIVNGKDKGRQAEETDVRLNPIFDQEREDADNALEEDLLIKTIHMIEGPHDLGLENRIWGRFALSSK</sequence>
<reference evidence="2 3" key="1">
    <citation type="submission" date="2019-07" db="EMBL/GenBank/DDBJ databases">
        <title>De Novo Assembly of kiwifruit Actinidia rufa.</title>
        <authorList>
            <person name="Sugita-Konishi S."/>
            <person name="Sato K."/>
            <person name="Mori E."/>
            <person name="Abe Y."/>
            <person name="Kisaki G."/>
            <person name="Hamano K."/>
            <person name="Suezawa K."/>
            <person name="Otani M."/>
            <person name="Fukuda T."/>
            <person name="Manabe T."/>
            <person name="Gomi K."/>
            <person name="Tabuchi M."/>
            <person name="Akimitsu K."/>
            <person name="Kataoka I."/>
        </authorList>
    </citation>
    <scope>NUCLEOTIDE SEQUENCE [LARGE SCALE GENOMIC DNA]</scope>
    <source>
        <strain evidence="3">cv. Fuchu</strain>
    </source>
</reference>
<keyword evidence="3" id="KW-1185">Reference proteome</keyword>
<feature type="region of interest" description="Disordered" evidence="1">
    <location>
        <begin position="1"/>
        <end position="60"/>
    </location>
</feature>
<feature type="compositionally biased region" description="Polar residues" evidence="1">
    <location>
        <begin position="24"/>
        <end position="34"/>
    </location>
</feature>
<name>A0A7J0E2V4_9ERIC</name>
<dbReference type="AlphaFoldDB" id="A0A7J0E2V4"/>
<comment type="caution">
    <text evidence="2">The sequence shown here is derived from an EMBL/GenBank/DDBJ whole genome shotgun (WGS) entry which is preliminary data.</text>
</comment>
<evidence type="ECO:0000256" key="1">
    <source>
        <dbReference type="SAM" id="MobiDB-lite"/>
    </source>
</evidence>
<organism evidence="2 3">
    <name type="scientific">Actinidia rufa</name>
    <dbReference type="NCBI Taxonomy" id="165716"/>
    <lineage>
        <taxon>Eukaryota</taxon>
        <taxon>Viridiplantae</taxon>
        <taxon>Streptophyta</taxon>
        <taxon>Embryophyta</taxon>
        <taxon>Tracheophyta</taxon>
        <taxon>Spermatophyta</taxon>
        <taxon>Magnoliopsida</taxon>
        <taxon>eudicotyledons</taxon>
        <taxon>Gunneridae</taxon>
        <taxon>Pentapetalae</taxon>
        <taxon>asterids</taxon>
        <taxon>Ericales</taxon>
        <taxon>Actinidiaceae</taxon>
        <taxon>Actinidia</taxon>
    </lineage>
</organism>
<accession>A0A7J0E2V4</accession>
<dbReference type="Proteomes" id="UP000585474">
    <property type="component" value="Unassembled WGS sequence"/>
</dbReference>